<protein>
    <recommendedName>
        <fullName evidence="1">SRP9 domain-containing protein</fullName>
    </recommendedName>
</protein>
<dbReference type="Proteomes" id="UP000095085">
    <property type="component" value="Unassembled WGS sequence"/>
</dbReference>
<dbReference type="STRING" id="984485.A0A1E4RHA7"/>
<evidence type="ECO:0000313" key="3">
    <source>
        <dbReference type="Proteomes" id="UP000095085"/>
    </source>
</evidence>
<evidence type="ECO:0000313" key="2">
    <source>
        <dbReference type="EMBL" id="ODV66653.1"/>
    </source>
</evidence>
<sequence>VDTFINNATHLLSAYPSSTVSITYTKSKTKPGNITKFKVYNPRSNKSLKYKTNKIKEFSRLLTFLGPNGVNIELKHSVGLSSLMSNKKFE</sequence>
<dbReference type="RefSeq" id="XP_020075720.1">
    <property type="nucleotide sequence ID" value="XM_020223801.1"/>
</dbReference>
<dbReference type="Pfam" id="PF05486">
    <property type="entry name" value="SRP9-21"/>
    <property type="match status" value="1"/>
</dbReference>
<organism evidence="2 3">
    <name type="scientific">Hyphopichia burtonii NRRL Y-1933</name>
    <dbReference type="NCBI Taxonomy" id="984485"/>
    <lineage>
        <taxon>Eukaryota</taxon>
        <taxon>Fungi</taxon>
        <taxon>Dikarya</taxon>
        <taxon>Ascomycota</taxon>
        <taxon>Saccharomycotina</taxon>
        <taxon>Pichiomycetes</taxon>
        <taxon>Debaryomycetaceae</taxon>
        <taxon>Hyphopichia</taxon>
    </lineage>
</organism>
<feature type="domain" description="SRP9" evidence="1">
    <location>
        <begin position="1"/>
        <end position="71"/>
    </location>
</feature>
<name>A0A1E4RHA7_9ASCO</name>
<gene>
    <name evidence="2" type="ORF">HYPBUDRAFT_87340</name>
</gene>
<feature type="non-terminal residue" evidence="2">
    <location>
        <position position="90"/>
    </location>
</feature>
<dbReference type="AlphaFoldDB" id="A0A1E4RHA7"/>
<dbReference type="GeneID" id="30998350"/>
<dbReference type="OrthoDB" id="5419752at2759"/>
<accession>A0A1E4RHA7</accession>
<keyword evidence="3" id="KW-1185">Reference proteome</keyword>
<reference evidence="3" key="1">
    <citation type="submission" date="2016-05" db="EMBL/GenBank/DDBJ databases">
        <title>Comparative genomics of biotechnologically important yeasts.</title>
        <authorList>
            <consortium name="DOE Joint Genome Institute"/>
            <person name="Riley R."/>
            <person name="Haridas S."/>
            <person name="Wolfe K.H."/>
            <person name="Lopes M.R."/>
            <person name="Hittinger C.T."/>
            <person name="Goker M."/>
            <person name="Salamov A."/>
            <person name="Wisecaver J."/>
            <person name="Long T.M."/>
            <person name="Aerts A.L."/>
            <person name="Barry K."/>
            <person name="Choi C."/>
            <person name="Clum A."/>
            <person name="Coughlan A.Y."/>
            <person name="Deshpande S."/>
            <person name="Douglass A.P."/>
            <person name="Hanson S.J."/>
            <person name="Klenk H.-P."/>
            <person name="Labutti K."/>
            <person name="Lapidus A."/>
            <person name="Lindquist E."/>
            <person name="Lipzen A."/>
            <person name="Meier-Kolthoff J.P."/>
            <person name="Ohm R.A."/>
            <person name="Otillar R.P."/>
            <person name="Pangilinan J."/>
            <person name="Peng Y."/>
            <person name="Rokas A."/>
            <person name="Rosa C.A."/>
            <person name="Scheuner C."/>
            <person name="Sibirny A.A."/>
            <person name="Slot J.C."/>
            <person name="Stielow J.B."/>
            <person name="Sun H."/>
            <person name="Kurtzman C.P."/>
            <person name="Blackwell M."/>
            <person name="Grigoriev I.V."/>
            <person name="Jeffries T.W."/>
        </authorList>
    </citation>
    <scope>NUCLEOTIDE SEQUENCE [LARGE SCALE GENOMIC DNA]</scope>
    <source>
        <strain evidence="3">NRRL Y-1933</strain>
    </source>
</reference>
<proteinExistence type="predicted"/>
<dbReference type="InterPro" id="IPR039432">
    <property type="entry name" value="SRP9_dom"/>
</dbReference>
<feature type="non-terminal residue" evidence="2">
    <location>
        <position position="1"/>
    </location>
</feature>
<dbReference type="EMBL" id="KV454542">
    <property type="protein sequence ID" value="ODV66653.1"/>
    <property type="molecule type" value="Genomic_DNA"/>
</dbReference>
<evidence type="ECO:0000259" key="1">
    <source>
        <dbReference type="Pfam" id="PF05486"/>
    </source>
</evidence>